<sequence length="365" mass="41275">MLIIFFVLIAIAILAAVILSKEIFGARPSGARLELIKKSKNYRDGKFQNLNPTPSLTEGHSYPGVMYNFLFGKKDHVIPEDSIPYVWTNLKSIPKEVNALIWFGHSSYWMQIEGKTVLVDPVLNDHAAPFKGMNKAFKGAASYTTDDLPDVDYLVITHDHYDHLDYHTIKNLKGRVGKVICALGVGAHFEKWGYQPSQLIEKDWGDKIILDEHISLHLTPARHFSGRSIFSNNTLWTSYVLETASRKIFLGGDSGYDNHFEEIGRRFGGFDLAILENGQYNVAWKYIHALPEDVLRAGKDLRAKRILPVHSGKFALAAHSWHEPLSRLSELNKAAGQVLITPMIGEVVNIDDEDQVFKHWWLGLK</sequence>
<evidence type="ECO:0000313" key="3">
    <source>
        <dbReference type="Proteomes" id="UP000238034"/>
    </source>
</evidence>
<dbReference type="GO" id="GO:0005737">
    <property type="term" value="C:cytoplasm"/>
    <property type="evidence" value="ECO:0007669"/>
    <property type="project" value="TreeGrafter"/>
</dbReference>
<protein>
    <submittedName>
        <fullName evidence="2">L-ascorbate metabolism protein UlaG (Beta-lactamase superfamily)</fullName>
    </submittedName>
</protein>
<dbReference type="InterPro" id="IPR001279">
    <property type="entry name" value="Metallo-B-lactamas"/>
</dbReference>
<keyword evidence="3" id="KW-1185">Reference proteome</keyword>
<dbReference type="InterPro" id="IPR036866">
    <property type="entry name" value="RibonucZ/Hydroxyglut_hydro"/>
</dbReference>
<reference evidence="2 3" key="1">
    <citation type="submission" date="2018-03" db="EMBL/GenBank/DDBJ databases">
        <title>Genomic Encyclopedia of Type Strains, Phase III (KMG-III): the genomes of soil and plant-associated and newly described type strains.</title>
        <authorList>
            <person name="Whitman W."/>
        </authorList>
    </citation>
    <scope>NUCLEOTIDE SEQUENCE [LARGE SCALE GENOMIC DNA]</scope>
    <source>
        <strain evidence="2 3">CGMCC 1.9313</strain>
    </source>
</reference>
<evidence type="ECO:0000259" key="1">
    <source>
        <dbReference type="Pfam" id="PF12706"/>
    </source>
</evidence>
<proteinExistence type="predicted"/>
<comment type="caution">
    <text evidence="2">The sequence shown here is derived from an EMBL/GenBank/DDBJ whole genome shotgun (WGS) entry which is preliminary data.</text>
</comment>
<dbReference type="EMBL" id="PVTH01000001">
    <property type="protein sequence ID" value="PRY55567.1"/>
    <property type="molecule type" value="Genomic_DNA"/>
</dbReference>
<dbReference type="OrthoDB" id="9805728at2"/>
<dbReference type="SUPFAM" id="SSF56281">
    <property type="entry name" value="Metallo-hydrolase/oxidoreductase"/>
    <property type="match status" value="1"/>
</dbReference>
<feature type="domain" description="Metallo-beta-lactamase" evidence="1">
    <location>
        <begin position="116"/>
        <end position="310"/>
    </location>
</feature>
<evidence type="ECO:0000313" key="2">
    <source>
        <dbReference type="EMBL" id="PRY55567.1"/>
    </source>
</evidence>
<organism evidence="2 3">
    <name type="scientific">Arcticibacter pallidicorallinus</name>
    <dbReference type="NCBI Taxonomy" id="1259464"/>
    <lineage>
        <taxon>Bacteria</taxon>
        <taxon>Pseudomonadati</taxon>
        <taxon>Bacteroidota</taxon>
        <taxon>Sphingobacteriia</taxon>
        <taxon>Sphingobacteriales</taxon>
        <taxon>Sphingobacteriaceae</taxon>
        <taxon>Arcticibacter</taxon>
    </lineage>
</organism>
<dbReference type="AlphaFoldDB" id="A0A2T0UCM6"/>
<accession>A0A2T0UCM6</accession>
<dbReference type="PANTHER" id="PTHR15032:SF4">
    <property type="entry name" value="N-ACYL-PHOSPHATIDYLETHANOLAMINE-HYDROLYZING PHOSPHOLIPASE D"/>
    <property type="match status" value="1"/>
</dbReference>
<gene>
    <name evidence="2" type="ORF">B0I27_101539</name>
</gene>
<dbReference type="PANTHER" id="PTHR15032">
    <property type="entry name" value="N-ACYL-PHOSPHATIDYLETHANOLAMINE-HYDROLYZING PHOSPHOLIPASE D"/>
    <property type="match status" value="1"/>
</dbReference>
<dbReference type="Proteomes" id="UP000238034">
    <property type="component" value="Unassembled WGS sequence"/>
</dbReference>
<dbReference type="Pfam" id="PF12706">
    <property type="entry name" value="Lactamase_B_2"/>
    <property type="match status" value="1"/>
</dbReference>
<name>A0A2T0UCM6_9SPHI</name>
<dbReference type="Gene3D" id="3.60.15.10">
    <property type="entry name" value="Ribonuclease Z/Hydroxyacylglutathione hydrolase-like"/>
    <property type="match status" value="1"/>
</dbReference>